<evidence type="ECO:0000256" key="4">
    <source>
        <dbReference type="HAMAP-Rule" id="MF_00528"/>
    </source>
</evidence>
<dbReference type="GO" id="GO:0047429">
    <property type="term" value="F:nucleoside triphosphate diphosphatase activity"/>
    <property type="evidence" value="ECO:0007669"/>
    <property type="project" value="UniProtKB-EC"/>
</dbReference>
<dbReference type="PANTHER" id="PTHR43213:SF5">
    <property type="entry name" value="BIFUNCTIONAL DTTP_UTP PYROPHOSPHATASE_METHYLTRANSFERASE PROTEIN-RELATED"/>
    <property type="match status" value="1"/>
</dbReference>
<evidence type="ECO:0000313" key="6">
    <source>
        <dbReference type="Proteomes" id="UP000199377"/>
    </source>
</evidence>
<reference evidence="5 6" key="1">
    <citation type="submission" date="2016-10" db="EMBL/GenBank/DDBJ databases">
        <authorList>
            <person name="de Groot N.N."/>
        </authorList>
    </citation>
    <scope>NUCLEOTIDE SEQUENCE [LARGE SCALE GENOMIC DNA]</scope>
    <source>
        <strain evidence="5 6">CGMCC 1.11030</strain>
    </source>
</reference>
<accession>A0A1I3FP28</accession>
<comment type="subcellular location">
    <subcellularLocation>
        <location evidence="4">Cytoplasm</location>
    </subcellularLocation>
</comment>
<dbReference type="RefSeq" id="WP_092859697.1">
    <property type="nucleotide sequence ID" value="NZ_FOQH01000004.1"/>
</dbReference>
<evidence type="ECO:0000256" key="3">
    <source>
        <dbReference type="ARBA" id="ARBA00023080"/>
    </source>
</evidence>
<dbReference type="HAMAP" id="MF_00528">
    <property type="entry name" value="Maf"/>
    <property type="match status" value="1"/>
</dbReference>
<name>A0A1I3FP28_9RHOB</name>
<comment type="cofactor">
    <cofactor evidence="1 4">
        <name>a divalent metal cation</name>
        <dbReference type="ChEBI" id="CHEBI:60240"/>
    </cofactor>
</comment>
<comment type="catalytic activity">
    <reaction evidence="4">
        <text>a ribonucleoside 5'-triphosphate + H2O = a ribonucleoside 5'-phosphate + diphosphate + H(+)</text>
        <dbReference type="Rhea" id="RHEA:23996"/>
        <dbReference type="ChEBI" id="CHEBI:15377"/>
        <dbReference type="ChEBI" id="CHEBI:15378"/>
        <dbReference type="ChEBI" id="CHEBI:33019"/>
        <dbReference type="ChEBI" id="CHEBI:58043"/>
        <dbReference type="ChEBI" id="CHEBI:61557"/>
        <dbReference type="EC" id="3.6.1.9"/>
    </reaction>
</comment>
<dbReference type="STRING" id="1114924.SAMN05216258_104417"/>
<keyword evidence="4" id="KW-0963">Cytoplasm</keyword>
<protein>
    <recommendedName>
        <fullName evidence="4">Nucleoside triphosphate pyrophosphatase</fullName>
        <ecNumber evidence="4">3.6.1.9</ecNumber>
    </recommendedName>
    <alternativeName>
        <fullName evidence="4">Nucleotide pyrophosphatase</fullName>
        <shortName evidence="4">Nucleotide PPase</shortName>
    </alternativeName>
</protein>
<dbReference type="Pfam" id="PF02545">
    <property type="entry name" value="Maf"/>
    <property type="match status" value="1"/>
</dbReference>
<keyword evidence="2 4" id="KW-0378">Hydrolase</keyword>
<dbReference type="PANTHER" id="PTHR43213">
    <property type="entry name" value="BIFUNCTIONAL DTTP/UTP PYROPHOSPHATASE/METHYLTRANSFERASE PROTEIN-RELATED"/>
    <property type="match status" value="1"/>
</dbReference>
<proteinExistence type="inferred from homology"/>
<dbReference type="OrthoDB" id="9813962at2"/>
<comment type="caution">
    <text evidence="4">Lacks conserved residue(s) required for the propagation of feature annotation.</text>
</comment>
<comment type="catalytic activity">
    <reaction evidence="4">
        <text>a 2'-deoxyribonucleoside 5'-triphosphate + H2O = a 2'-deoxyribonucleoside 5'-phosphate + diphosphate + H(+)</text>
        <dbReference type="Rhea" id="RHEA:44644"/>
        <dbReference type="ChEBI" id="CHEBI:15377"/>
        <dbReference type="ChEBI" id="CHEBI:15378"/>
        <dbReference type="ChEBI" id="CHEBI:33019"/>
        <dbReference type="ChEBI" id="CHEBI:61560"/>
        <dbReference type="ChEBI" id="CHEBI:65317"/>
        <dbReference type="EC" id="3.6.1.9"/>
    </reaction>
</comment>
<dbReference type="SUPFAM" id="SSF52972">
    <property type="entry name" value="ITPase-like"/>
    <property type="match status" value="1"/>
</dbReference>
<keyword evidence="6" id="KW-1185">Reference proteome</keyword>
<comment type="similarity">
    <text evidence="4">Belongs to the Maf family.</text>
</comment>
<dbReference type="InterPro" id="IPR029001">
    <property type="entry name" value="ITPase-like_fam"/>
</dbReference>
<sequence>MTDPLVLASASTARAEMLRAAGVEIEILPARIDEEEIRLAFRAEGASARDLADALAELKAKKISAKLPGALVLGADQTLAAGEAQFDKPRDRAEARAQLLTLRGRTHHLHSAAVIALDGKPIFRHVGTARLSMRPFSDRFVDDYLERLGDAVLTTVGGYHLEGLGAQLFARVDGDHFTVRGLPLLEVLGFLRARGRLIE</sequence>
<dbReference type="PIRSF" id="PIRSF006305">
    <property type="entry name" value="Maf"/>
    <property type="match status" value="1"/>
</dbReference>
<dbReference type="Proteomes" id="UP000199377">
    <property type="component" value="Unassembled WGS sequence"/>
</dbReference>
<dbReference type="CDD" id="cd00555">
    <property type="entry name" value="Maf"/>
    <property type="match status" value="1"/>
</dbReference>
<gene>
    <name evidence="5" type="ORF">SAMN05216258_104417</name>
</gene>
<dbReference type="InterPro" id="IPR003697">
    <property type="entry name" value="Maf-like"/>
</dbReference>
<dbReference type="AlphaFoldDB" id="A0A1I3FP28"/>
<evidence type="ECO:0000256" key="2">
    <source>
        <dbReference type="ARBA" id="ARBA00022801"/>
    </source>
</evidence>
<keyword evidence="3 4" id="KW-0546">Nucleotide metabolism</keyword>
<dbReference type="Gene3D" id="3.90.950.10">
    <property type="match status" value="1"/>
</dbReference>
<dbReference type="GO" id="GO:0005737">
    <property type="term" value="C:cytoplasm"/>
    <property type="evidence" value="ECO:0007669"/>
    <property type="project" value="UniProtKB-SubCell"/>
</dbReference>
<dbReference type="EMBL" id="FOQH01000004">
    <property type="protein sequence ID" value="SFI12983.1"/>
    <property type="molecule type" value="Genomic_DNA"/>
</dbReference>
<dbReference type="EC" id="3.6.1.9" evidence="4"/>
<feature type="active site" description="Proton acceptor" evidence="4">
    <location>
        <position position="76"/>
    </location>
</feature>
<dbReference type="GO" id="GO:0009117">
    <property type="term" value="P:nucleotide metabolic process"/>
    <property type="evidence" value="ECO:0007669"/>
    <property type="project" value="UniProtKB-KW"/>
</dbReference>
<comment type="function">
    <text evidence="4">Nucleoside triphosphate pyrophosphatase. May have a dual role in cell division arrest and in preventing the incorporation of modified nucleotides into cellular nucleic acids.</text>
</comment>
<evidence type="ECO:0000313" key="5">
    <source>
        <dbReference type="EMBL" id="SFI12983.1"/>
    </source>
</evidence>
<evidence type="ECO:0000256" key="1">
    <source>
        <dbReference type="ARBA" id="ARBA00001968"/>
    </source>
</evidence>
<organism evidence="5 6">
    <name type="scientific">Albimonas pacifica</name>
    <dbReference type="NCBI Taxonomy" id="1114924"/>
    <lineage>
        <taxon>Bacteria</taxon>
        <taxon>Pseudomonadati</taxon>
        <taxon>Pseudomonadota</taxon>
        <taxon>Alphaproteobacteria</taxon>
        <taxon>Rhodobacterales</taxon>
        <taxon>Paracoccaceae</taxon>
        <taxon>Albimonas</taxon>
    </lineage>
</organism>